<evidence type="ECO:0000256" key="1">
    <source>
        <dbReference type="SAM" id="MobiDB-lite"/>
    </source>
</evidence>
<dbReference type="VEuPathDB" id="FungiDB:CIMG_01618"/>
<evidence type="ECO:0000313" key="3">
    <source>
        <dbReference type="Proteomes" id="UP000001261"/>
    </source>
</evidence>
<dbReference type="GeneID" id="4567219"/>
<gene>
    <name evidence="2" type="ORF">CIMG_01618</name>
</gene>
<feature type="compositionally biased region" description="Basic and acidic residues" evidence="1">
    <location>
        <begin position="53"/>
        <end position="79"/>
    </location>
</feature>
<sequence>MYHMTPSHVTGREEERHEEGSRSLTARRTNSSPAKTRRESSSTGPSASGFPASREEYGCTGGERREGKGAKAEARRLNAEESPSALVGHGEAVWNPAELIEAQQVGPGGEGNAGKHNCAVLFRNYSGVTPYPSQEKGERWEAPFGLCKVIPACAKTAP</sequence>
<reference evidence="3" key="1">
    <citation type="journal article" date="2009" name="Genome Res.">
        <title>Comparative genomic analyses of the human fungal pathogens Coccidioides and their relatives.</title>
        <authorList>
            <person name="Sharpton T.J."/>
            <person name="Stajich J.E."/>
            <person name="Rounsley S.D."/>
            <person name="Gardner M.J."/>
            <person name="Wortman J.R."/>
            <person name="Jordar V.S."/>
            <person name="Maiti R."/>
            <person name="Kodira C.D."/>
            <person name="Neafsey D.E."/>
            <person name="Zeng Q."/>
            <person name="Hung C.-Y."/>
            <person name="McMahan C."/>
            <person name="Muszewska A."/>
            <person name="Grynberg M."/>
            <person name="Mandel M.A."/>
            <person name="Kellner E.M."/>
            <person name="Barker B.M."/>
            <person name="Galgiani J.N."/>
            <person name="Orbach M.J."/>
            <person name="Kirkland T.N."/>
            <person name="Cole G.T."/>
            <person name="Henn M.R."/>
            <person name="Birren B.W."/>
            <person name="Taylor J.W."/>
        </authorList>
    </citation>
    <scope>NUCLEOTIDE SEQUENCE [LARGE SCALE GENOMIC DNA]</scope>
    <source>
        <strain evidence="3">RS</strain>
    </source>
</reference>
<dbReference type="InParanoid" id="A0A0E1RYU2"/>
<proteinExistence type="predicted"/>
<dbReference type="EMBL" id="GG704911">
    <property type="protein sequence ID" value="EAS36264.2"/>
    <property type="molecule type" value="Genomic_DNA"/>
</dbReference>
<dbReference type="AlphaFoldDB" id="A0A0E1RYU2"/>
<organism evidence="2 3">
    <name type="scientific">Coccidioides immitis (strain RS)</name>
    <name type="common">Valley fever fungus</name>
    <dbReference type="NCBI Taxonomy" id="246410"/>
    <lineage>
        <taxon>Eukaryota</taxon>
        <taxon>Fungi</taxon>
        <taxon>Dikarya</taxon>
        <taxon>Ascomycota</taxon>
        <taxon>Pezizomycotina</taxon>
        <taxon>Eurotiomycetes</taxon>
        <taxon>Eurotiomycetidae</taxon>
        <taxon>Onygenales</taxon>
        <taxon>Onygenaceae</taxon>
        <taxon>Coccidioides</taxon>
    </lineage>
</organism>
<evidence type="ECO:0000313" key="2">
    <source>
        <dbReference type="EMBL" id="EAS36264.2"/>
    </source>
</evidence>
<reference evidence="3" key="2">
    <citation type="journal article" date="2010" name="Genome Res.">
        <title>Population genomic sequencing of Coccidioides fungi reveals recent hybridization and transposon control.</title>
        <authorList>
            <person name="Neafsey D.E."/>
            <person name="Barker B.M."/>
            <person name="Sharpton T.J."/>
            <person name="Stajich J.E."/>
            <person name="Park D.J."/>
            <person name="Whiston E."/>
            <person name="Hung C.-Y."/>
            <person name="McMahan C."/>
            <person name="White J."/>
            <person name="Sykes S."/>
            <person name="Heiman D."/>
            <person name="Young S."/>
            <person name="Zeng Q."/>
            <person name="Abouelleil A."/>
            <person name="Aftuck L."/>
            <person name="Bessette D."/>
            <person name="Brown A."/>
            <person name="FitzGerald M."/>
            <person name="Lui A."/>
            <person name="Macdonald J.P."/>
            <person name="Priest M."/>
            <person name="Orbach M.J."/>
            <person name="Galgiani J.N."/>
            <person name="Kirkland T.N."/>
            <person name="Cole G.T."/>
            <person name="Birren B.W."/>
            <person name="Henn M.R."/>
            <person name="Taylor J.W."/>
            <person name="Rounsley S.D."/>
        </authorList>
    </citation>
    <scope>GENOME REANNOTATION</scope>
    <source>
        <strain evidence="3">RS</strain>
    </source>
</reference>
<dbReference type="KEGG" id="cim:CIMG_01618"/>
<feature type="compositionally biased region" description="Polar residues" evidence="1">
    <location>
        <begin position="24"/>
        <end position="34"/>
    </location>
</feature>
<keyword evidence="3" id="KW-1185">Reference proteome</keyword>
<accession>A0A0E1RYU2</accession>
<dbReference type="Proteomes" id="UP000001261">
    <property type="component" value="Unassembled WGS sequence"/>
</dbReference>
<dbReference type="RefSeq" id="XP_001247847.2">
    <property type="nucleotide sequence ID" value="XM_001247846.2"/>
</dbReference>
<name>A0A0E1RYU2_COCIM</name>
<feature type="compositionally biased region" description="Basic and acidic residues" evidence="1">
    <location>
        <begin position="10"/>
        <end position="21"/>
    </location>
</feature>
<feature type="region of interest" description="Disordered" evidence="1">
    <location>
        <begin position="1"/>
        <end position="87"/>
    </location>
</feature>
<protein>
    <submittedName>
        <fullName evidence="2">Uncharacterized protein</fullName>
    </submittedName>
</protein>